<reference evidence="1 2" key="1">
    <citation type="submission" date="2013-05" db="EMBL/GenBank/DDBJ databases">
        <title>Genome Sequence of Streptomyces fradiae.</title>
        <authorList>
            <person name="Kirby R."/>
        </authorList>
    </citation>
    <scope>NUCLEOTIDE SEQUENCE [LARGE SCALE GENOMIC DNA]</scope>
    <source>
        <strain evidence="1 2">ATCC 10745</strain>
    </source>
</reference>
<evidence type="ECO:0000313" key="1">
    <source>
        <dbReference type="EMBL" id="KAF0646311.1"/>
    </source>
</evidence>
<protein>
    <submittedName>
        <fullName evidence="1">Uncharacterized protein</fullName>
    </submittedName>
</protein>
<accession>A0ABQ6XKK8</accession>
<evidence type="ECO:0000313" key="2">
    <source>
        <dbReference type="Proteomes" id="UP000731519"/>
    </source>
</evidence>
<dbReference type="Proteomes" id="UP000731519">
    <property type="component" value="Unassembled WGS sequence"/>
</dbReference>
<dbReference type="EMBL" id="ASYR01000057">
    <property type="protein sequence ID" value="KAF0646311.1"/>
    <property type="molecule type" value="Genomic_DNA"/>
</dbReference>
<organism evidence="1 2">
    <name type="scientific">Streptomyces fradiae ATCC 10745 = DSM 40063</name>
    <dbReference type="NCBI Taxonomy" id="1319510"/>
    <lineage>
        <taxon>Bacteria</taxon>
        <taxon>Bacillati</taxon>
        <taxon>Actinomycetota</taxon>
        <taxon>Actinomycetes</taxon>
        <taxon>Kitasatosporales</taxon>
        <taxon>Streptomycetaceae</taxon>
        <taxon>Streptomyces</taxon>
    </lineage>
</organism>
<dbReference type="RefSeq" id="WP_031134056.1">
    <property type="nucleotide sequence ID" value="NZ_ASYR01000057.1"/>
</dbReference>
<gene>
    <name evidence="1" type="ORF">K701_29545</name>
</gene>
<sequence length="184" mass="19736">MNTTPTPPAPIWTDALTLAAAELHHQTWTGHSGEQVTGEQTASHLDTVAALLTQHGWAAPHTTPSASSSIDIPDDESMTVKDMLRTLLRFARHLTEPGDPRLTFTDAMCKATATSDCDTRDVAGRVLNAILRARTGARFPHCHAWASRADRTWDDITGLLATGAHLARQHGPTTTDAPAPHLAA</sequence>
<keyword evidence="2" id="KW-1185">Reference proteome</keyword>
<name>A0ABQ6XKK8_STRFR</name>
<comment type="caution">
    <text evidence="1">The sequence shown here is derived from an EMBL/GenBank/DDBJ whole genome shotgun (WGS) entry which is preliminary data.</text>
</comment>
<proteinExistence type="predicted"/>